<feature type="compositionally biased region" description="Polar residues" evidence="1">
    <location>
        <begin position="380"/>
        <end position="389"/>
    </location>
</feature>
<evidence type="ECO:0000313" key="3">
    <source>
        <dbReference type="Proteomes" id="UP000295468"/>
    </source>
</evidence>
<dbReference type="AlphaFoldDB" id="A0A4R6TLE6"/>
<feature type="compositionally biased region" description="Low complexity" evidence="1">
    <location>
        <begin position="398"/>
        <end position="409"/>
    </location>
</feature>
<feature type="compositionally biased region" description="Basic and acidic residues" evidence="1">
    <location>
        <begin position="281"/>
        <end position="290"/>
    </location>
</feature>
<feature type="compositionally biased region" description="Polar residues" evidence="1">
    <location>
        <begin position="263"/>
        <end position="280"/>
    </location>
</feature>
<reference evidence="2 3" key="1">
    <citation type="submission" date="2019-03" db="EMBL/GenBank/DDBJ databases">
        <title>Genomic Encyclopedia of Archaeal and Bacterial Type Strains, Phase II (KMG-II): from individual species to whole genera.</title>
        <authorList>
            <person name="Goeker M."/>
        </authorList>
    </citation>
    <scope>NUCLEOTIDE SEQUENCE [LARGE SCALE GENOMIC DNA]</scope>
    <source>
        <strain evidence="2 3">DSM 18435</strain>
    </source>
</reference>
<feature type="compositionally biased region" description="Polar residues" evidence="1">
    <location>
        <begin position="410"/>
        <end position="433"/>
    </location>
</feature>
<dbReference type="OrthoDB" id="750023at2"/>
<feature type="compositionally biased region" description="Basic and acidic residues" evidence="1">
    <location>
        <begin position="321"/>
        <end position="340"/>
    </location>
</feature>
<keyword evidence="3" id="KW-1185">Reference proteome</keyword>
<evidence type="ECO:0000313" key="2">
    <source>
        <dbReference type="EMBL" id="TDQ31527.1"/>
    </source>
</evidence>
<feature type="region of interest" description="Disordered" evidence="1">
    <location>
        <begin position="216"/>
        <end position="446"/>
    </location>
</feature>
<sequence>MKNVILILTAIVMGTFGARAETTKDGLALDRAVRYDNSFIFVENGITFSVYPDGEFDFFIDDRVNFGANVNFGRTQVTFNSGYNYDPFVQYDDYGAVIQVENVPIYYDYYGRVSQIGDVRIRYNNGRVRRIGGLNVYYNNRGFYTHTSGFINIYNRHYVYRPWHAYFARPAVGFCLVYNRPYRRYYEPVRYTYYRPYQYNRRHAYARIGQQYKYKPSRKRESVYRNDRRVSVRDNRSYTRERYDNDRRGKVTNRDSRDSRRSTGISRGNYDQNSRVGTQRRSSDINRKSNDQNSRVRRSSEVSRSSGISRRSNDQNSRVRKTTDAGRSSKVERRSPERRSVAQPQSRSVKPASRKDVIRKRSSAPERNVTRKTDTRRSSSDNGRQVKSVTRSERTVTRSPQRSSSPARSTYSKGQRKSSPAKVSSRSNQSRGKMNTRSRSSRAPQQ</sequence>
<organism evidence="2 3">
    <name type="scientific">Zeaxanthinibacter enoshimensis</name>
    <dbReference type="NCBI Taxonomy" id="392009"/>
    <lineage>
        <taxon>Bacteria</taxon>
        <taxon>Pseudomonadati</taxon>
        <taxon>Bacteroidota</taxon>
        <taxon>Flavobacteriia</taxon>
        <taxon>Flavobacteriales</taxon>
        <taxon>Flavobacteriaceae</taxon>
        <taxon>Zeaxanthinibacter</taxon>
    </lineage>
</organism>
<feature type="compositionally biased region" description="Basic and acidic residues" evidence="1">
    <location>
        <begin position="368"/>
        <end position="379"/>
    </location>
</feature>
<comment type="caution">
    <text evidence="2">The sequence shown here is derived from an EMBL/GenBank/DDBJ whole genome shotgun (WGS) entry which is preliminary data.</text>
</comment>
<dbReference type="RefSeq" id="WP_133644342.1">
    <property type="nucleotide sequence ID" value="NZ_SNYI01000002.1"/>
</dbReference>
<gene>
    <name evidence="2" type="ORF">CLV82_2235</name>
</gene>
<protein>
    <submittedName>
        <fullName evidence="2">Uncharacterized protein</fullName>
    </submittedName>
</protein>
<evidence type="ECO:0000256" key="1">
    <source>
        <dbReference type="SAM" id="MobiDB-lite"/>
    </source>
</evidence>
<dbReference type="EMBL" id="SNYI01000002">
    <property type="protein sequence ID" value="TDQ31527.1"/>
    <property type="molecule type" value="Genomic_DNA"/>
</dbReference>
<feature type="compositionally biased region" description="Basic and acidic residues" evidence="1">
    <location>
        <begin position="219"/>
        <end position="261"/>
    </location>
</feature>
<name>A0A4R6TLE6_9FLAO</name>
<proteinExistence type="predicted"/>
<dbReference type="Proteomes" id="UP000295468">
    <property type="component" value="Unassembled WGS sequence"/>
</dbReference>
<accession>A0A4R6TLE6</accession>